<evidence type="ECO:0000256" key="4">
    <source>
        <dbReference type="ARBA" id="ARBA00011233"/>
    </source>
</evidence>
<dbReference type="PANTHER" id="PTHR45713">
    <property type="entry name" value="FTP DOMAIN-CONTAINING PROTEIN"/>
    <property type="match status" value="1"/>
</dbReference>
<dbReference type="SUPFAM" id="SSF49785">
    <property type="entry name" value="Galactose-binding domain-like"/>
    <property type="match status" value="2"/>
</dbReference>
<comment type="subcellular location">
    <subcellularLocation>
        <location evidence="2">Secreted</location>
    </subcellularLocation>
</comment>
<evidence type="ECO:0000256" key="9">
    <source>
        <dbReference type="ARBA" id="ARBA00023157"/>
    </source>
</evidence>
<keyword evidence="9" id="KW-1015">Disulfide bond</keyword>
<evidence type="ECO:0000313" key="12">
    <source>
        <dbReference type="Proteomes" id="UP000694621"/>
    </source>
</evidence>
<dbReference type="GO" id="GO:0010185">
    <property type="term" value="P:regulation of cellular defense response"/>
    <property type="evidence" value="ECO:0007669"/>
    <property type="project" value="UniProtKB-ARBA"/>
</dbReference>
<dbReference type="GO" id="GO:0046872">
    <property type="term" value="F:metal ion binding"/>
    <property type="evidence" value="ECO:0007669"/>
    <property type="project" value="UniProtKB-KW"/>
</dbReference>
<comment type="function">
    <text evidence="1">Acts as a defensive agent. Recognizes blood group fucosylated oligosaccharides including A, B, H and Lewis B-type antigens. Does not recognize Lewis A antigen and has low affinity for monovalent haptens.</text>
</comment>
<dbReference type="PANTHER" id="PTHR45713:SF8">
    <property type="entry name" value="SI:CH211-215K15.4"/>
    <property type="match status" value="1"/>
</dbReference>
<keyword evidence="8" id="KW-0106">Calcium</keyword>
<dbReference type="SMART" id="SM00607">
    <property type="entry name" value="FTP"/>
    <property type="match status" value="2"/>
</dbReference>
<dbReference type="InterPro" id="IPR008979">
    <property type="entry name" value="Galactose-bd-like_sf"/>
</dbReference>
<evidence type="ECO:0000256" key="3">
    <source>
        <dbReference type="ARBA" id="ARBA00010147"/>
    </source>
</evidence>
<evidence type="ECO:0000256" key="2">
    <source>
        <dbReference type="ARBA" id="ARBA00004613"/>
    </source>
</evidence>
<dbReference type="Gene3D" id="2.60.120.260">
    <property type="entry name" value="Galactose-binding domain-like"/>
    <property type="match status" value="2"/>
</dbReference>
<keyword evidence="5" id="KW-0964">Secreted</keyword>
<accession>A0A8B9JRG1</accession>
<dbReference type="InterPro" id="IPR051941">
    <property type="entry name" value="BG_Antigen-Binding_Lectin"/>
</dbReference>
<feature type="domain" description="Fucolectin tachylectin-4 pentraxin-1" evidence="10">
    <location>
        <begin position="163"/>
        <end position="303"/>
    </location>
</feature>
<evidence type="ECO:0000256" key="6">
    <source>
        <dbReference type="ARBA" id="ARBA00022723"/>
    </source>
</evidence>
<dbReference type="GO" id="GO:0001868">
    <property type="term" value="P:regulation of complement activation, lectin pathway"/>
    <property type="evidence" value="ECO:0007669"/>
    <property type="project" value="UniProtKB-ARBA"/>
</dbReference>
<dbReference type="AlphaFoldDB" id="A0A8B9JRG1"/>
<evidence type="ECO:0000256" key="7">
    <source>
        <dbReference type="ARBA" id="ARBA00022734"/>
    </source>
</evidence>
<dbReference type="GO" id="GO:0042806">
    <property type="term" value="F:fucose binding"/>
    <property type="evidence" value="ECO:0007669"/>
    <property type="project" value="UniProtKB-ARBA"/>
</dbReference>
<protein>
    <submittedName>
        <fullName evidence="11">Si:ch73-359m17.2</fullName>
    </submittedName>
</protein>
<evidence type="ECO:0000256" key="1">
    <source>
        <dbReference type="ARBA" id="ARBA00002219"/>
    </source>
</evidence>
<proteinExistence type="inferred from homology"/>
<evidence type="ECO:0000259" key="10">
    <source>
        <dbReference type="SMART" id="SM00607"/>
    </source>
</evidence>
<keyword evidence="6" id="KW-0479">Metal-binding</keyword>
<name>A0A8B9JRG1_ASTMX</name>
<sequence>VVYGLLVPGLRNLAIKGRATQSSLNGSGMWAGIGVAGNAIDGNRNSALAKGSCTQTANESSPWWRVNLHLKYSISAVALTNRGDCCSDGLDGAEIRIGNSIENEGKDNPICDTVSSIPAGQTVYYNCSSLLEGSYVTVVLPREGTLSLCEVEVFGYSPGLLSRAVQSSTYNELADAEHAVDGNSDSNYMRGSCTHTMPETDPWLRVELPGVYKITSVTIFNRGDCCSERIHGAQVRIGNSLKNNGNENKLVAVIGPTWLEVSKTYRFKPTEGRYVNIFLPGEEKVLTLCEVQVFAGEREDKIN</sequence>
<evidence type="ECO:0000256" key="5">
    <source>
        <dbReference type="ARBA" id="ARBA00022525"/>
    </source>
</evidence>
<organism evidence="11 12">
    <name type="scientific">Astyanax mexicanus</name>
    <name type="common">Blind cave fish</name>
    <name type="synonym">Astyanax fasciatus mexicanus</name>
    <dbReference type="NCBI Taxonomy" id="7994"/>
    <lineage>
        <taxon>Eukaryota</taxon>
        <taxon>Metazoa</taxon>
        <taxon>Chordata</taxon>
        <taxon>Craniata</taxon>
        <taxon>Vertebrata</taxon>
        <taxon>Euteleostomi</taxon>
        <taxon>Actinopterygii</taxon>
        <taxon>Neopterygii</taxon>
        <taxon>Teleostei</taxon>
        <taxon>Ostariophysi</taxon>
        <taxon>Characiformes</taxon>
        <taxon>Characoidei</taxon>
        <taxon>Acestrorhamphidae</taxon>
        <taxon>Acestrorhamphinae</taxon>
        <taxon>Astyanax</taxon>
    </lineage>
</organism>
<comment type="subunit">
    <text evidence="4">Homotrimer.</text>
</comment>
<dbReference type="Proteomes" id="UP000694621">
    <property type="component" value="Unplaced"/>
</dbReference>
<evidence type="ECO:0000256" key="8">
    <source>
        <dbReference type="ARBA" id="ARBA00022837"/>
    </source>
</evidence>
<dbReference type="Ensembl" id="ENSAMXT00005027856.1">
    <property type="protein sequence ID" value="ENSAMXP00005025271.1"/>
    <property type="gene ID" value="ENSAMXG00005012793.1"/>
</dbReference>
<comment type="similarity">
    <text evidence="3">Belongs to the fucolectin family.</text>
</comment>
<feature type="domain" description="Fucolectin tachylectin-4 pentraxin-1" evidence="10">
    <location>
        <begin position="10"/>
        <end position="160"/>
    </location>
</feature>
<keyword evidence="7" id="KW-0430">Lectin</keyword>
<reference evidence="11" key="1">
    <citation type="submission" date="2025-08" db="UniProtKB">
        <authorList>
            <consortium name="Ensembl"/>
        </authorList>
    </citation>
    <scope>IDENTIFICATION</scope>
</reference>
<dbReference type="Pfam" id="PF22633">
    <property type="entry name" value="F5_F8_type_C_2"/>
    <property type="match status" value="2"/>
</dbReference>
<dbReference type="InterPro" id="IPR006585">
    <property type="entry name" value="FTP1"/>
</dbReference>
<evidence type="ECO:0000313" key="11">
    <source>
        <dbReference type="Ensembl" id="ENSAMXP00005025271.1"/>
    </source>
</evidence>
<dbReference type="GO" id="GO:0005576">
    <property type="term" value="C:extracellular region"/>
    <property type="evidence" value="ECO:0007669"/>
    <property type="project" value="UniProtKB-SubCell"/>
</dbReference>